<evidence type="ECO:0000256" key="1">
    <source>
        <dbReference type="ARBA" id="ARBA00022561"/>
    </source>
</evidence>
<keyword evidence="9" id="KW-1015">Disulfide bond</keyword>
<evidence type="ECO:0000313" key="13">
    <source>
        <dbReference type="EMBL" id="AKI82121.1"/>
    </source>
</evidence>
<evidence type="ECO:0000256" key="8">
    <source>
        <dbReference type="ARBA" id="ARBA00022844"/>
    </source>
</evidence>
<proteinExistence type="inferred from homology"/>
<evidence type="ECO:0000256" key="12">
    <source>
        <dbReference type="RuleBase" id="RU363022"/>
    </source>
</evidence>
<evidence type="ECO:0000256" key="6">
    <source>
        <dbReference type="ARBA" id="ARBA00022770"/>
    </source>
</evidence>
<keyword evidence="1 12" id="KW-0167">Capsid protein</keyword>
<evidence type="ECO:0000256" key="9">
    <source>
        <dbReference type="ARBA" id="ARBA00023157"/>
    </source>
</evidence>
<keyword evidence="4" id="KW-0479">Metal-binding</keyword>
<evidence type="ECO:0000256" key="2">
    <source>
        <dbReference type="ARBA" id="ARBA00022581"/>
    </source>
</evidence>
<feature type="non-terminal residue" evidence="13">
    <location>
        <position position="1"/>
    </location>
</feature>
<dbReference type="GO" id="GO:0039621">
    <property type="term" value="C:T=13 icosahedral viral capsid"/>
    <property type="evidence" value="ECO:0007669"/>
    <property type="project" value="UniProtKB-KW"/>
</dbReference>
<gene>
    <name evidence="13" type="primary">VP7</name>
</gene>
<keyword evidence="6 12" id="KW-1152">Outer capsid protein</keyword>
<evidence type="ECO:0000256" key="5">
    <source>
        <dbReference type="ARBA" id="ARBA00022729"/>
    </source>
</evidence>
<comment type="function">
    <text evidence="12">Rotavirus attachment and entry into the host cell probably involves multiple sequential contacts between the outer capsid proteins VP4 and VP7, and the cell receptors.</text>
</comment>
<dbReference type="InterPro" id="IPR042210">
    <property type="entry name" value="VP7_2"/>
</dbReference>
<evidence type="ECO:0000256" key="4">
    <source>
        <dbReference type="ARBA" id="ARBA00022723"/>
    </source>
</evidence>
<keyword evidence="10" id="KW-0325">Glycoprotein</keyword>
<evidence type="ECO:0000256" key="7">
    <source>
        <dbReference type="ARBA" id="ARBA00022837"/>
    </source>
</evidence>
<keyword evidence="11 12" id="KW-1038">Host endoplasmic reticulum</keyword>
<dbReference type="Pfam" id="PF00434">
    <property type="entry name" value="VP7"/>
    <property type="match status" value="1"/>
</dbReference>
<keyword evidence="7 12" id="KW-0106">Calcium</keyword>
<keyword evidence="2" id="KW-0945">Host-virus interaction</keyword>
<organism evidence="13">
    <name type="scientific">Rotavirus C</name>
    <dbReference type="NCBI Taxonomy" id="36427"/>
    <lineage>
        <taxon>Viruses</taxon>
        <taxon>Riboviria</taxon>
        <taxon>Orthornavirae</taxon>
        <taxon>Duplornaviricota</taxon>
        <taxon>Resentoviricetes</taxon>
        <taxon>Reovirales</taxon>
        <taxon>Sedoreoviridae</taxon>
        <taxon>Rotavirus</taxon>
        <taxon>Rotavirus tritogastroenteritidis</taxon>
    </lineage>
</organism>
<protein>
    <recommendedName>
        <fullName evidence="12">Outer capsid glycoprotein VP7</fullName>
    </recommendedName>
</protein>
<dbReference type="EMBL" id="KR072990">
    <property type="protein sequence ID" value="AKI82121.1"/>
    <property type="molecule type" value="Genomic_RNA"/>
</dbReference>
<comment type="subcellular location">
    <subcellularLocation>
        <location evidence="12">Host endoplasmic reticulum lumen</location>
    </subcellularLocation>
    <subcellularLocation>
        <location evidence="12">Virion</location>
    </subcellularLocation>
</comment>
<evidence type="ECO:0000256" key="10">
    <source>
        <dbReference type="ARBA" id="ARBA00023180"/>
    </source>
</evidence>
<dbReference type="Gene3D" id="2.60.120.800">
    <property type="entry name" value="Rotavirus outer-layer protein VP7, domain 2"/>
    <property type="match status" value="1"/>
</dbReference>
<keyword evidence="8 12" id="KW-0946">Virion</keyword>
<keyword evidence="3 12" id="KW-1146">T=13 icosahedral capsid protein</keyword>
<dbReference type="GO" id="GO:0039624">
    <property type="term" value="C:viral outer capsid"/>
    <property type="evidence" value="ECO:0007669"/>
    <property type="project" value="UniProtKB-KW"/>
</dbReference>
<comment type="similarity">
    <text evidence="12">Belongs to the rotavirus VP7 family.</text>
</comment>
<sequence>ESSDVTQFAEYILNMWVCNDMMLDLYYYAQENSSNYWIAISDGATDACDISVCPLTTTGLGIGCVPTSTVTYEVISNDTQLAIIDAVDGVQHKIQMDSQHCKLKNCFKGEARLNTAILRV</sequence>
<reference evidence="13" key="1">
    <citation type="journal article" date="2016" name="PLoS ONE">
        <title>Metagenomic Survey of Viral Diversity Obtained from Feces of Subantarctic and South American Fur Seals.</title>
        <authorList>
            <person name="Kluge M."/>
            <person name="Campos F.S."/>
            <person name="Tavares M."/>
            <person name="de Amorim D.B."/>
            <person name="Valdez F.P."/>
            <person name="Giongo A."/>
            <person name="Roehe P.M."/>
            <person name="Franco A.C."/>
        </authorList>
    </citation>
    <scope>NUCLEOTIDE SEQUENCE</scope>
    <source>
        <strain evidence="13">Fur seal/ATROP28/BR/2012</strain>
    </source>
</reference>
<name>A0A0G2Y751_9REOV</name>
<dbReference type="GO" id="GO:0044166">
    <property type="term" value="C:host cell endoplasmic reticulum lumen"/>
    <property type="evidence" value="ECO:0007669"/>
    <property type="project" value="UniProtKB-SubCell"/>
</dbReference>
<feature type="non-terminal residue" evidence="13">
    <location>
        <position position="120"/>
    </location>
</feature>
<dbReference type="InterPro" id="IPR001963">
    <property type="entry name" value="VP7"/>
</dbReference>
<evidence type="ECO:0000256" key="3">
    <source>
        <dbReference type="ARBA" id="ARBA00022708"/>
    </source>
</evidence>
<keyword evidence="5" id="KW-0732">Signal</keyword>
<accession>A0A0G2Y751</accession>
<dbReference type="GO" id="GO:0046872">
    <property type="term" value="F:metal ion binding"/>
    <property type="evidence" value="ECO:0007669"/>
    <property type="project" value="UniProtKB-KW"/>
</dbReference>
<comment type="subunit">
    <text evidence="12">Homotrimer. 2 Ca(2+) ions bound at each subunit interface in the trimer hold the trimer together.</text>
</comment>
<evidence type="ECO:0000256" key="11">
    <source>
        <dbReference type="ARBA" id="ARBA00023184"/>
    </source>
</evidence>